<keyword evidence="2" id="KW-0805">Transcription regulation</keyword>
<dbReference type="InterPro" id="IPR001867">
    <property type="entry name" value="OmpR/PhoB-type_DNA-bd"/>
</dbReference>
<gene>
    <name evidence="8" type="ORF">Ade02nite_88380</name>
</gene>
<proteinExistence type="inferred from homology"/>
<dbReference type="PANTHER" id="PTHR35807">
    <property type="entry name" value="TRANSCRIPTIONAL REGULATOR REDD-RELATED"/>
    <property type="match status" value="1"/>
</dbReference>
<dbReference type="SUPFAM" id="SSF46894">
    <property type="entry name" value="C-terminal effector domain of the bipartite response regulators"/>
    <property type="match status" value="1"/>
</dbReference>
<dbReference type="Gene3D" id="3.40.50.300">
    <property type="entry name" value="P-loop containing nucleotide triphosphate hydrolases"/>
    <property type="match status" value="1"/>
</dbReference>
<evidence type="ECO:0000256" key="4">
    <source>
        <dbReference type="ARBA" id="ARBA00023163"/>
    </source>
</evidence>
<dbReference type="PRINTS" id="PR00364">
    <property type="entry name" value="DISEASERSIST"/>
</dbReference>
<dbReference type="InterPro" id="IPR027417">
    <property type="entry name" value="P-loop_NTPase"/>
</dbReference>
<keyword evidence="4" id="KW-0804">Transcription</keyword>
<dbReference type="CDD" id="cd15831">
    <property type="entry name" value="BTAD"/>
    <property type="match status" value="1"/>
</dbReference>
<dbReference type="Pfam" id="PF03704">
    <property type="entry name" value="BTAD"/>
    <property type="match status" value="1"/>
</dbReference>
<evidence type="ECO:0000313" key="9">
    <source>
        <dbReference type="Proteomes" id="UP000609879"/>
    </source>
</evidence>
<dbReference type="SUPFAM" id="SSF52540">
    <property type="entry name" value="P-loop containing nucleoside triphosphate hydrolases"/>
    <property type="match status" value="1"/>
</dbReference>
<dbReference type="Gene3D" id="1.10.10.10">
    <property type="entry name" value="Winged helix-like DNA-binding domain superfamily/Winged helix DNA-binding domain"/>
    <property type="match status" value="1"/>
</dbReference>
<dbReference type="Pfam" id="PF00486">
    <property type="entry name" value="Trans_reg_C"/>
    <property type="match status" value="1"/>
</dbReference>
<comment type="caution">
    <text evidence="8">The sequence shown here is derived from an EMBL/GenBank/DDBJ whole genome shotgun (WGS) entry which is preliminary data.</text>
</comment>
<dbReference type="PANTHER" id="PTHR35807:SF1">
    <property type="entry name" value="TRANSCRIPTIONAL REGULATOR REDD"/>
    <property type="match status" value="1"/>
</dbReference>
<dbReference type="InterPro" id="IPR005158">
    <property type="entry name" value="BTAD"/>
</dbReference>
<sequence>MKFGVLGPYLIQPDRKHGIRAAKHRSLLAVLTVNANSFVTVRRLTEELWLDAPPGSADNLVRQYVSAIRRELRDESLATLPGGYRLDLRDGDLDRDDFDRHLARARREIAEDRLESGSAELTAALSLWRGDPLGDVEQGPSITAEARRLVERRLSAIEQRIDVDLRRNRYGRALDEMAALVTLHPEREGLRARQMRALSATGRRADALAAFREGRAALVDGIGIEPGPELQRLHRQILSGDLPVESRPTTGPSQRAGPAQLPPDLPDLIARDEELAAIVGYLTTTGATAPVVVVSGKVGVGKSALVTHAGHVLRDRFPDGQLFLPLTGRTPADALRDALRALGSLAASAKISLRELREAYGRELRDRRVLVIADDATAESDVRALVPPGARSALLVTSRSVLPGIEGARHVPCLPLTEANAVSMLSGIIGEQRAAADPAGVLSLVTRLGRLPLAMRIAGSRLLVHPGRSVRLLSERLRRYNSLDELAYGGLAIRPRLAESMRQLTEAEQRVFRRAGVLSSFDVATAAQLAGLTVEQGAHAVDRLLELHLVDPADDGLATIERYATDLLARQYARERLAADDPRWTV</sequence>
<name>A0ABQ3YJQ5_9ACTN</name>
<feature type="domain" description="Bacterial transcriptional activator" evidence="7">
    <location>
        <begin position="93"/>
        <end position="238"/>
    </location>
</feature>
<evidence type="ECO:0000256" key="3">
    <source>
        <dbReference type="ARBA" id="ARBA00023125"/>
    </source>
</evidence>
<organism evidence="8 9">
    <name type="scientific">Paractinoplanes deccanensis</name>
    <dbReference type="NCBI Taxonomy" id="113561"/>
    <lineage>
        <taxon>Bacteria</taxon>
        <taxon>Bacillati</taxon>
        <taxon>Actinomycetota</taxon>
        <taxon>Actinomycetes</taxon>
        <taxon>Micromonosporales</taxon>
        <taxon>Micromonosporaceae</taxon>
        <taxon>Paractinoplanes</taxon>
    </lineage>
</organism>
<dbReference type="SMART" id="SM00862">
    <property type="entry name" value="Trans_reg_C"/>
    <property type="match status" value="1"/>
</dbReference>
<dbReference type="Proteomes" id="UP000609879">
    <property type="component" value="Unassembled WGS sequence"/>
</dbReference>
<evidence type="ECO:0000256" key="2">
    <source>
        <dbReference type="ARBA" id="ARBA00023015"/>
    </source>
</evidence>
<dbReference type="InterPro" id="IPR011990">
    <property type="entry name" value="TPR-like_helical_dom_sf"/>
</dbReference>
<comment type="similarity">
    <text evidence="1">Belongs to the AfsR/DnrI/RedD regulatory family.</text>
</comment>
<protein>
    <submittedName>
        <fullName evidence="8">Uncharacterized protein</fullName>
    </submittedName>
</protein>
<evidence type="ECO:0000259" key="6">
    <source>
        <dbReference type="SMART" id="SM00862"/>
    </source>
</evidence>
<keyword evidence="3" id="KW-0238">DNA-binding</keyword>
<evidence type="ECO:0000256" key="1">
    <source>
        <dbReference type="ARBA" id="ARBA00005820"/>
    </source>
</evidence>
<dbReference type="InterPro" id="IPR051677">
    <property type="entry name" value="AfsR-DnrI-RedD_regulator"/>
</dbReference>
<evidence type="ECO:0000259" key="7">
    <source>
        <dbReference type="SMART" id="SM01043"/>
    </source>
</evidence>
<reference evidence="8 9" key="1">
    <citation type="submission" date="2021-01" db="EMBL/GenBank/DDBJ databases">
        <title>Whole genome shotgun sequence of Actinoplanes deccanensis NBRC 13994.</title>
        <authorList>
            <person name="Komaki H."/>
            <person name="Tamura T."/>
        </authorList>
    </citation>
    <scope>NUCLEOTIDE SEQUENCE [LARGE SCALE GENOMIC DNA]</scope>
    <source>
        <strain evidence="8 9">NBRC 13994</strain>
    </source>
</reference>
<evidence type="ECO:0000256" key="5">
    <source>
        <dbReference type="SAM" id="MobiDB-lite"/>
    </source>
</evidence>
<dbReference type="EMBL" id="BOMI01000188">
    <property type="protein sequence ID" value="GID80197.1"/>
    <property type="molecule type" value="Genomic_DNA"/>
</dbReference>
<evidence type="ECO:0000313" key="8">
    <source>
        <dbReference type="EMBL" id="GID80197.1"/>
    </source>
</evidence>
<feature type="region of interest" description="Disordered" evidence="5">
    <location>
        <begin position="242"/>
        <end position="266"/>
    </location>
</feature>
<dbReference type="RefSeq" id="WP_275409996.1">
    <property type="nucleotide sequence ID" value="NZ_BAAABO010000010.1"/>
</dbReference>
<dbReference type="Gene3D" id="1.25.40.10">
    <property type="entry name" value="Tetratricopeptide repeat domain"/>
    <property type="match status" value="1"/>
</dbReference>
<dbReference type="SUPFAM" id="SSF48452">
    <property type="entry name" value="TPR-like"/>
    <property type="match status" value="1"/>
</dbReference>
<feature type="domain" description="OmpR/PhoB-type" evidence="6">
    <location>
        <begin position="14"/>
        <end position="86"/>
    </location>
</feature>
<dbReference type="SMART" id="SM01043">
    <property type="entry name" value="BTAD"/>
    <property type="match status" value="1"/>
</dbReference>
<keyword evidence="9" id="KW-1185">Reference proteome</keyword>
<accession>A0ABQ3YJQ5</accession>
<dbReference type="InterPro" id="IPR016032">
    <property type="entry name" value="Sig_transdc_resp-reg_C-effctor"/>
</dbReference>
<dbReference type="InterPro" id="IPR036388">
    <property type="entry name" value="WH-like_DNA-bd_sf"/>
</dbReference>